<dbReference type="InterPro" id="IPR029016">
    <property type="entry name" value="GAF-like_dom_sf"/>
</dbReference>
<dbReference type="Pfam" id="PF09339">
    <property type="entry name" value="HTH_IclR"/>
    <property type="match status" value="1"/>
</dbReference>
<dbReference type="GO" id="GO:0003677">
    <property type="term" value="F:DNA binding"/>
    <property type="evidence" value="ECO:0007669"/>
    <property type="project" value="UniProtKB-KW"/>
</dbReference>
<dbReference type="InterPro" id="IPR014757">
    <property type="entry name" value="Tscrpt_reg_IclR_C"/>
</dbReference>
<evidence type="ECO:0000259" key="4">
    <source>
        <dbReference type="PROSITE" id="PS51077"/>
    </source>
</evidence>
<dbReference type="RefSeq" id="WP_013256209.1">
    <property type="nucleotide sequence ID" value="NC_014364.1"/>
</dbReference>
<keyword evidence="7" id="KW-1185">Reference proteome</keyword>
<dbReference type="HOGENOM" id="CLU_062618_6_0_12"/>
<dbReference type="PANTHER" id="PTHR30136">
    <property type="entry name" value="HELIX-TURN-HELIX TRANSCRIPTIONAL REGULATOR, ICLR FAMILY"/>
    <property type="match status" value="1"/>
</dbReference>
<dbReference type="InterPro" id="IPR005471">
    <property type="entry name" value="Tscrpt_reg_IclR_N"/>
</dbReference>
<dbReference type="KEGG" id="ssm:Spirs_3664"/>
<protein>
    <submittedName>
        <fullName evidence="6">Transcriptional regulator, IclR family</fullName>
    </submittedName>
</protein>
<dbReference type="InterPro" id="IPR036388">
    <property type="entry name" value="WH-like_DNA-bd_sf"/>
</dbReference>
<dbReference type="AlphaFoldDB" id="E1R7P5"/>
<dbReference type="eggNOG" id="COG1414">
    <property type="taxonomic scope" value="Bacteria"/>
</dbReference>
<name>E1R7P5_SEDSS</name>
<dbReference type="EMBL" id="CP002116">
    <property type="protein sequence ID" value="ADK82750.1"/>
    <property type="molecule type" value="Genomic_DNA"/>
</dbReference>
<dbReference type="InterPro" id="IPR050707">
    <property type="entry name" value="HTH_MetabolicPath_Reg"/>
</dbReference>
<dbReference type="InterPro" id="IPR036390">
    <property type="entry name" value="WH_DNA-bd_sf"/>
</dbReference>
<accession>E1R7P5</accession>
<gene>
    <name evidence="6" type="ordered locus">Spirs_3664</name>
</gene>
<dbReference type="SUPFAM" id="SSF55781">
    <property type="entry name" value="GAF domain-like"/>
    <property type="match status" value="1"/>
</dbReference>
<dbReference type="Pfam" id="PF01614">
    <property type="entry name" value="IclR_C"/>
    <property type="match status" value="1"/>
</dbReference>
<keyword evidence="2" id="KW-0238">DNA-binding</keyword>
<dbReference type="GO" id="GO:0045892">
    <property type="term" value="P:negative regulation of DNA-templated transcription"/>
    <property type="evidence" value="ECO:0007669"/>
    <property type="project" value="TreeGrafter"/>
</dbReference>
<keyword evidence="1" id="KW-0805">Transcription regulation</keyword>
<evidence type="ECO:0000259" key="5">
    <source>
        <dbReference type="PROSITE" id="PS51078"/>
    </source>
</evidence>
<dbReference type="PANTHER" id="PTHR30136:SF7">
    <property type="entry name" value="HTH-TYPE TRANSCRIPTIONAL REGULATOR KDGR-RELATED"/>
    <property type="match status" value="1"/>
</dbReference>
<dbReference type="GO" id="GO:0003700">
    <property type="term" value="F:DNA-binding transcription factor activity"/>
    <property type="evidence" value="ECO:0007669"/>
    <property type="project" value="TreeGrafter"/>
</dbReference>
<evidence type="ECO:0000256" key="1">
    <source>
        <dbReference type="ARBA" id="ARBA00023015"/>
    </source>
</evidence>
<dbReference type="PROSITE" id="PS51078">
    <property type="entry name" value="ICLR_ED"/>
    <property type="match status" value="1"/>
</dbReference>
<dbReference type="Gene3D" id="1.10.10.10">
    <property type="entry name" value="Winged helix-like DNA-binding domain superfamily/Winged helix DNA-binding domain"/>
    <property type="match status" value="1"/>
</dbReference>
<dbReference type="SMART" id="SM00346">
    <property type="entry name" value="HTH_ICLR"/>
    <property type="match status" value="1"/>
</dbReference>
<proteinExistence type="predicted"/>
<feature type="domain" description="IclR-ED" evidence="5">
    <location>
        <begin position="68"/>
        <end position="250"/>
    </location>
</feature>
<dbReference type="PROSITE" id="PS51077">
    <property type="entry name" value="HTH_ICLR"/>
    <property type="match status" value="1"/>
</dbReference>
<feature type="domain" description="HTH iclR-type" evidence="4">
    <location>
        <begin position="5"/>
        <end position="67"/>
    </location>
</feature>
<dbReference type="Proteomes" id="UP000002318">
    <property type="component" value="Chromosome"/>
</dbReference>
<dbReference type="STRING" id="573413.Spirs_3664"/>
<dbReference type="Gene3D" id="3.30.450.40">
    <property type="match status" value="1"/>
</dbReference>
<dbReference type="SUPFAM" id="SSF46785">
    <property type="entry name" value="Winged helix' DNA-binding domain"/>
    <property type="match status" value="1"/>
</dbReference>
<reference evidence="6 7" key="1">
    <citation type="journal article" date="2010" name="Stand. Genomic Sci.">
        <title>Complete genome sequence of Spirochaeta smaragdinae type strain (SEBR 4228).</title>
        <authorList>
            <person name="Mavromatis K."/>
            <person name="Yasawong M."/>
            <person name="Chertkov O."/>
            <person name="Lapidus A."/>
            <person name="Lucas S."/>
            <person name="Nolan M."/>
            <person name="Del Rio T.G."/>
            <person name="Tice H."/>
            <person name="Cheng J.F."/>
            <person name="Pitluck S."/>
            <person name="Liolios K."/>
            <person name="Ivanova N."/>
            <person name="Tapia R."/>
            <person name="Han C."/>
            <person name="Bruce D."/>
            <person name="Goodwin L."/>
            <person name="Pati A."/>
            <person name="Chen A."/>
            <person name="Palaniappan K."/>
            <person name="Land M."/>
            <person name="Hauser L."/>
            <person name="Chang Y.J."/>
            <person name="Jeffries C.D."/>
            <person name="Detter J.C."/>
            <person name="Rohde M."/>
            <person name="Brambilla E."/>
            <person name="Spring S."/>
            <person name="Goker M."/>
            <person name="Sikorski J."/>
            <person name="Woyke T."/>
            <person name="Bristow J."/>
            <person name="Eisen J.A."/>
            <person name="Markowitz V."/>
            <person name="Hugenholtz P."/>
            <person name="Klenk H.P."/>
            <person name="Kyrpides N.C."/>
        </authorList>
    </citation>
    <scope>NUCLEOTIDE SEQUENCE [LARGE SCALE GENOMIC DNA]</scope>
    <source>
        <strain evidence="7">DSM 11293 / JCM 15392 / SEBR 4228</strain>
    </source>
</reference>
<organism evidence="6 7">
    <name type="scientific">Sediminispirochaeta smaragdinae (strain DSM 11293 / JCM 15392 / SEBR 4228)</name>
    <name type="common">Spirochaeta smaragdinae</name>
    <dbReference type="NCBI Taxonomy" id="573413"/>
    <lineage>
        <taxon>Bacteria</taxon>
        <taxon>Pseudomonadati</taxon>
        <taxon>Spirochaetota</taxon>
        <taxon>Spirochaetia</taxon>
        <taxon>Spirochaetales</taxon>
        <taxon>Spirochaetaceae</taxon>
        <taxon>Sediminispirochaeta</taxon>
    </lineage>
</organism>
<evidence type="ECO:0000313" key="6">
    <source>
        <dbReference type="EMBL" id="ADK82750.1"/>
    </source>
</evidence>
<evidence type="ECO:0000256" key="2">
    <source>
        <dbReference type="ARBA" id="ARBA00023125"/>
    </source>
</evidence>
<sequence>MDQKINSIQRTVRVLSHICHQKHGVKVAELARSFHTSSPAIYNYLKSLQKEGFIFKDEISGRFRATFRIVELASVVQENNDLTEITYPLLGKLSEELKSTVHLAIQEGDLGVCISKVGNSQAIPSITRVGMSFDLYPTALGKVLLAYLSEEMFADYVDRISLVPYTEKTITDRKALEHELSETRRRGYSIDNEEHRQGLHAVGVPVFDHTDEVVASISTMIPSSISEKQLEDTVQSMRTVAREISQTLGNTNSRD</sequence>
<keyword evidence="3" id="KW-0804">Transcription</keyword>
<evidence type="ECO:0000256" key="3">
    <source>
        <dbReference type="ARBA" id="ARBA00023163"/>
    </source>
</evidence>
<evidence type="ECO:0000313" key="7">
    <source>
        <dbReference type="Proteomes" id="UP000002318"/>
    </source>
</evidence>